<dbReference type="Gramene" id="TuG1812G0700002152.01.T01">
    <property type="protein sequence ID" value="TuG1812G0700002152.01.T01.cds469354"/>
    <property type="gene ID" value="TuG1812G0700002152.01"/>
</dbReference>
<protein>
    <submittedName>
        <fullName evidence="1">Uncharacterized protein</fullName>
    </submittedName>
</protein>
<evidence type="ECO:0000313" key="1">
    <source>
        <dbReference type="EnsemblPlants" id="TuG1812G0700002152.01.T01.cds469354"/>
    </source>
</evidence>
<name>A0A8R7V3Y5_TRIUA</name>
<dbReference type="AlphaFoldDB" id="A0A8R7V3Y5"/>
<accession>A0A8R7V3Y5</accession>
<sequence length="180" mass="19547">GTGEWVSNLDFNSSLVFTWTVIYSGYSTSTSTHEHESEGKRETVTGGRVAVGAAAGDCARGDPSLALLHEPLQRRLPRHGQVAICRLASPSRGACCGSDTEQLGRPVGQDLVQHQHLPAVEDGHLRVPRRRTHRVLVLRGHFRSGHEGEDHRGRRPRVRRLDAAAENAARCGEPSALSAP</sequence>
<evidence type="ECO:0000313" key="2">
    <source>
        <dbReference type="Proteomes" id="UP000015106"/>
    </source>
</evidence>
<dbReference type="Proteomes" id="UP000015106">
    <property type="component" value="Chromosome 7"/>
</dbReference>
<dbReference type="EnsemblPlants" id="TuG1812G0700002152.01.T01">
    <property type="protein sequence ID" value="TuG1812G0700002152.01.T01.cds469354"/>
    <property type="gene ID" value="TuG1812G0700002152.01"/>
</dbReference>
<organism evidence="1 2">
    <name type="scientific">Triticum urartu</name>
    <name type="common">Red wild einkorn</name>
    <name type="synonym">Crithodium urartu</name>
    <dbReference type="NCBI Taxonomy" id="4572"/>
    <lineage>
        <taxon>Eukaryota</taxon>
        <taxon>Viridiplantae</taxon>
        <taxon>Streptophyta</taxon>
        <taxon>Embryophyta</taxon>
        <taxon>Tracheophyta</taxon>
        <taxon>Spermatophyta</taxon>
        <taxon>Magnoliopsida</taxon>
        <taxon>Liliopsida</taxon>
        <taxon>Poales</taxon>
        <taxon>Poaceae</taxon>
        <taxon>BOP clade</taxon>
        <taxon>Pooideae</taxon>
        <taxon>Triticodae</taxon>
        <taxon>Triticeae</taxon>
        <taxon>Triticinae</taxon>
        <taxon>Triticum</taxon>
    </lineage>
</organism>
<reference evidence="1" key="2">
    <citation type="submission" date="2018-03" db="EMBL/GenBank/DDBJ databases">
        <title>The Triticum urartu genome reveals the dynamic nature of wheat genome evolution.</title>
        <authorList>
            <person name="Ling H."/>
            <person name="Ma B."/>
            <person name="Shi X."/>
            <person name="Liu H."/>
            <person name="Dong L."/>
            <person name="Sun H."/>
            <person name="Cao Y."/>
            <person name="Gao Q."/>
            <person name="Zheng S."/>
            <person name="Li Y."/>
            <person name="Yu Y."/>
            <person name="Du H."/>
            <person name="Qi M."/>
            <person name="Li Y."/>
            <person name="Yu H."/>
            <person name="Cui Y."/>
            <person name="Wang N."/>
            <person name="Chen C."/>
            <person name="Wu H."/>
            <person name="Zhao Y."/>
            <person name="Zhang J."/>
            <person name="Li Y."/>
            <person name="Zhou W."/>
            <person name="Zhang B."/>
            <person name="Hu W."/>
            <person name="Eijk M."/>
            <person name="Tang J."/>
            <person name="Witsenboer H."/>
            <person name="Zhao S."/>
            <person name="Li Z."/>
            <person name="Zhang A."/>
            <person name="Wang D."/>
            <person name="Liang C."/>
        </authorList>
    </citation>
    <scope>NUCLEOTIDE SEQUENCE [LARGE SCALE GENOMIC DNA]</scope>
    <source>
        <strain evidence="1">cv. G1812</strain>
    </source>
</reference>
<reference evidence="2" key="1">
    <citation type="journal article" date="2013" name="Nature">
        <title>Draft genome of the wheat A-genome progenitor Triticum urartu.</title>
        <authorList>
            <person name="Ling H.Q."/>
            <person name="Zhao S."/>
            <person name="Liu D."/>
            <person name="Wang J."/>
            <person name="Sun H."/>
            <person name="Zhang C."/>
            <person name="Fan H."/>
            <person name="Li D."/>
            <person name="Dong L."/>
            <person name="Tao Y."/>
            <person name="Gao C."/>
            <person name="Wu H."/>
            <person name="Li Y."/>
            <person name="Cui Y."/>
            <person name="Guo X."/>
            <person name="Zheng S."/>
            <person name="Wang B."/>
            <person name="Yu K."/>
            <person name="Liang Q."/>
            <person name="Yang W."/>
            <person name="Lou X."/>
            <person name="Chen J."/>
            <person name="Feng M."/>
            <person name="Jian J."/>
            <person name="Zhang X."/>
            <person name="Luo G."/>
            <person name="Jiang Y."/>
            <person name="Liu J."/>
            <person name="Wang Z."/>
            <person name="Sha Y."/>
            <person name="Zhang B."/>
            <person name="Wu H."/>
            <person name="Tang D."/>
            <person name="Shen Q."/>
            <person name="Xue P."/>
            <person name="Zou S."/>
            <person name="Wang X."/>
            <person name="Liu X."/>
            <person name="Wang F."/>
            <person name="Yang Y."/>
            <person name="An X."/>
            <person name="Dong Z."/>
            <person name="Zhang K."/>
            <person name="Zhang X."/>
            <person name="Luo M.C."/>
            <person name="Dvorak J."/>
            <person name="Tong Y."/>
            <person name="Wang J."/>
            <person name="Yang H."/>
            <person name="Li Z."/>
            <person name="Wang D."/>
            <person name="Zhang A."/>
            <person name="Wang J."/>
        </authorList>
    </citation>
    <scope>NUCLEOTIDE SEQUENCE</scope>
    <source>
        <strain evidence="2">cv. G1812</strain>
    </source>
</reference>
<proteinExistence type="predicted"/>
<reference evidence="1" key="3">
    <citation type="submission" date="2022-06" db="UniProtKB">
        <authorList>
            <consortium name="EnsemblPlants"/>
        </authorList>
    </citation>
    <scope>IDENTIFICATION</scope>
</reference>
<keyword evidence="2" id="KW-1185">Reference proteome</keyword>